<keyword evidence="2" id="KW-1185">Reference proteome</keyword>
<evidence type="ECO:0000313" key="1">
    <source>
        <dbReference type="EMBL" id="MDQ2105371.1"/>
    </source>
</evidence>
<sequence length="98" mass="9860">MSKLPKLAPAAAGALSRARATAVQVAVLAAAEREYSRGGAGPTALTALILAGLYPAEVMSAARRAHRRVPGMAADMATLPAVLEVGRRLAAERVGGAA</sequence>
<dbReference type="EMBL" id="JAUJFI010000138">
    <property type="protein sequence ID" value="MDQ2105371.1"/>
    <property type="molecule type" value="Genomic_DNA"/>
</dbReference>
<dbReference type="Proteomes" id="UP001227317">
    <property type="component" value="Unassembled WGS sequence"/>
</dbReference>
<protein>
    <submittedName>
        <fullName evidence="1">Uncharacterized protein</fullName>
    </submittedName>
</protein>
<proteinExistence type="predicted"/>
<evidence type="ECO:0000313" key="2">
    <source>
        <dbReference type="Proteomes" id="UP001227317"/>
    </source>
</evidence>
<name>A0ABU0WMG7_9PROT</name>
<organism evidence="1 2">
    <name type="scientific">Azospirillum isscasi</name>
    <dbReference type="NCBI Taxonomy" id="3053926"/>
    <lineage>
        <taxon>Bacteria</taxon>
        <taxon>Pseudomonadati</taxon>
        <taxon>Pseudomonadota</taxon>
        <taxon>Alphaproteobacteria</taxon>
        <taxon>Rhodospirillales</taxon>
        <taxon>Azospirillaceae</taxon>
        <taxon>Azospirillum</taxon>
    </lineage>
</organism>
<accession>A0ABU0WMG7</accession>
<comment type="caution">
    <text evidence="1">The sequence shown here is derived from an EMBL/GenBank/DDBJ whole genome shotgun (WGS) entry which is preliminary data.</text>
</comment>
<dbReference type="RefSeq" id="WP_306709859.1">
    <property type="nucleotide sequence ID" value="NZ_JAUJFI010000138.1"/>
</dbReference>
<reference evidence="1 2" key="1">
    <citation type="submission" date="2023-06" db="EMBL/GenBank/DDBJ databases">
        <title>Azospirillum isscasensis sp.nov, a bacterium isolated from rhizosphere soil of rice.</title>
        <authorList>
            <person name="Wang H."/>
        </authorList>
    </citation>
    <scope>NUCLEOTIDE SEQUENCE [LARGE SCALE GENOMIC DNA]</scope>
    <source>
        <strain evidence="1 2">C340-1</strain>
    </source>
</reference>
<gene>
    <name evidence="1" type="ORF">QSG27_21915</name>
</gene>